<evidence type="ECO:0000259" key="10">
    <source>
        <dbReference type="Pfam" id="PF02355"/>
    </source>
</evidence>
<evidence type="ECO:0000256" key="4">
    <source>
        <dbReference type="ARBA" id="ARBA00022692"/>
    </source>
</evidence>
<keyword evidence="8 9" id="KW-0472">Membrane</keyword>
<evidence type="ECO:0000256" key="5">
    <source>
        <dbReference type="ARBA" id="ARBA00022927"/>
    </source>
</evidence>
<feature type="transmembrane region" description="Helical" evidence="9">
    <location>
        <begin position="502"/>
        <end position="524"/>
    </location>
</feature>
<name>A0ABN1LMH2_9ALTE</name>
<dbReference type="Gene3D" id="3.30.70.260">
    <property type="match status" value="1"/>
</dbReference>
<comment type="subunit">
    <text evidence="9">Forms a complex with SecF. Part of the essential Sec protein translocation apparatus which comprises SecA, SecYEG and auxiliary proteins SecDF-YajC and YidC.</text>
</comment>
<evidence type="ECO:0000256" key="2">
    <source>
        <dbReference type="ARBA" id="ARBA00022448"/>
    </source>
</evidence>
<dbReference type="InterPro" id="IPR022646">
    <property type="entry name" value="SecD/SecF_CS"/>
</dbReference>
<feature type="domain" description="SecD export protein N-terminal TM" evidence="11">
    <location>
        <begin position="2"/>
        <end position="103"/>
    </location>
</feature>
<evidence type="ECO:0000313" key="15">
    <source>
        <dbReference type="Proteomes" id="UP001500359"/>
    </source>
</evidence>
<dbReference type="SUPFAM" id="SSF82866">
    <property type="entry name" value="Multidrug efflux transporter AcrB transmembrane domain"/>
    <property type="match status" value="1"/>
</dbReference>
<dbReference type="PANTHER" id="PTHR30081:SF1">
    <property type="entry name" value="PROTEIN TRANSLOCASE SUBUNIT SECD"/>
    <property type="match status" value="1"/>
</dbReference>
<feature type="transmembrane region" description="Helical" evidence="9">
    <location>
        <begin position="545"/>
        <end position="570"/>
    </location>
</feature>
<comment type="similarity">
    <text evidence="9">Belongs to the SecD/SecF family. SecD subfamily.</text>
</comment>
<evidence type="ECO:0000256" key="9">
    <source>
        <dbReference type="HAMAP-Rule" id="MF_01463"/>
    </source>
</evidence>
<feature type="domain" description="Protein translocase subunit SecDF P1" evidence="12">
    <location>
        <begin position="226"/>
        <end position="284"/>
    </location>
</feature>
<keyword evidence="3 9" id="KW-1003">Cell membrane</keyword>
<proteinExistence type="inferred from homology"/>
<dbReference type="InterPro" id="IPR048634">
    <property type="entry name" value="SecD_SecF_C"/>
</dbReference>
<dbReference type="EMBL" id="BAAAFD010000007">
    <property type="protein sequence ID" value="GAA0857895.1"/>
    <property type="molecule type" value="Genomic_DNA"/>
</dbReference>
<dbReference type="RefSeq" id="WP_343860546.1">
    <property type="nucleotide sequence ID" value="NZ_BAAAFD010000007.1"/>
</dbReference>
<dbReference type="HAMAP" id="MF_01463_B">
    <property type="entry name" value="SecD_B"/>
    <property type="match status" value="1"/>
</dbReference>
<dbReference type="Pfam" id="PF22599">
    <property type="entry name" value="SecDF_P1_head"/>
    <property type="match status" value="1"/>
</dbReference>
<comment type="caution">
    <text evidence="9">Lacks conserved residue(s) required for the propagation of feature annotation.</text>
</comment>
<dbReference type="InterPro" id="IPR055344">
    <property type="entry name" value="SecD_SecF_C_bact"/>
</dbReference>
<feature type="transmembrane region" description="Helical" evidence="9">
    <location>
        <begin position="576"/>
        <end position="600"/>
    </location>
</feature>
<evidence type="ECO:0000256" key="1">
    <source>
        <dbReference type="ARBA" id="ARBA00004651"/>
    </source>
</evidence>
<evidence type="ECO:0000256" key="6">
    <source>
        <dbReference type="ARBA" id="ARBA00022989"/>
    </source>
</evidence>
<evidence type="ECO:0000256" key="3">
    <source>
        <dbReference type="ARBA" id="ARBA00022475"/>
    </source>
</evidence>
<dbReference type="Gene3D" id="3.30.70.3400">
    <property type="match status" value="1"/>
</dbReference>
<evidence type="ECO:0000256" key="8">
    <source>
        <dbReference type="ARBA" id="ARBA00023136"/>
    </source>
</evidence>
<organism evidence="14 15">
    <name type="scientific">Aliiglaciecola litoralis</name>
    <dbReference type="NCBI Taxonomy" id="582857"/>
    <lineage>
        <taxon>Bacteria</taxon>
        <taxon>Pseudomonadati</taxon>
        <taxon>Pseudomonadota</taxon>
        <taxon>Gammaproteobacteria</taxon>
        <taxon>Alteromonadales</taxon>
        <taxon>Alteromonadaceae</taxon>
        <taxon>Aliiglaciecola</taxon>
    </lineage>
</organism>
<dbReference type="NCBIfam" id="TIGR00916">
    <property type="entry name" value="2A0604s01"/>
    <property type="match status" value="1"/>
</dbReference>
<dbReference type="Gene3D" id="1.20.1640.10">
    <property type="entry name" value="Multidrug efflux transporter AcrB transmembrane domain"/>
    <property type="match status" value="1"/>
</dbReference>
<dbReference type="Pfam" id="PF13721">
    <property type="entry name" value="SecD-TM1"/>
    <property type="match status" value="1"/>
</dbReference>
<sequence length="614" mass="67382">MLNKTPLWKYMMVLIVVAVCTLYASPNLYGEDYAVQISASRDAAVDTNLVDRVSEQLAQAGIDKKSISLENGQVLIRLKDDSSQRLAREKLDVALGKDYVVAMNLAPDTPEWLDSIGGTPMKLGLDLRGGVHFLMEVDMNSVITKSLKDMEGDFKTSLREEKIRYRRVTIVDETVQITFRDQDTLDSAEFFLKNRNQDITLVEQGELMLVASMSQQKLAEIRDYAVKQNITIMRNRVNQLGVAEPLIQRQGADRIVVQLPGIQDTARAKEILNTTATLEFKMVDLEHDVRDALTGRVPPGSELIYDRQGVPQLLVDKVMLEGSHIIDANSGVDEYGMPKVSISLDSAGGSKMSLATKNNIGKPMATVFIENEATGERDANGKLVFKENRELVNQATIRAQLGNRFEITGLDSPKEARDLALLLRAGALIAPIAIVEERTVGPSLGKENIDLGMQAIIWGFALVLIFMLIYYKAFGVVANVALTANLVMIVGVMSMIPGATLTLPGMAGIVLTVGMAVDANVLIFERIREELRDSRSPQQAIHHGYDSAFSTILDANITTFIAALILFAVGTGPIKGFSITLMIGIVTSMFTAIVLTRAIVNGVWGGKRLQKLWI</sequence>
<keyword evidence="6 9" id="KW-1133">Transmembrane helix</keyword>
<evidence type="ECO:0000259" key="12">
    <source>
        <dbReference type="Pfam" id="PF21760"/>
    </source>
</evidence>
<keyword evidence="7 9" id="KW-0811">Translocation</keyword>
<dbReference type="NCBIfam" id="TIGR01129">
    <property type="entry name" value="secD"/>
    <property type="match status" value="1"/>
</dbReference>
<dbReference type="InterPro" id="IPR054384">
    <property type="entry name" value="SecDF_P1_head"/>
</dbReference>
<evidence type="ECO:0000259" key="11">
    <source>
        <dbReference type="Pfam" id="PF13721"/>
    </source>
</evidence>
<feature type="transmembrane region" description="Helical" evidence="9">
    <location>
        <begin position="451"/>
        <end position="471"/>
    </location>
</feature>
<evidence type="ECO:0000259" key="13">
    <source>
        <dbReference type="Pfam" id="PF22599"/>
    </source>
</evidence>
<comment type="function">
    <text evidence="9">Part of the Sec protein translocase complex. Interacts with the SecYEG preprotein conducting channel. SecDF uses the proton motive force (PMF) to complete protein translocation after the ATP-dependent function of SecA.</text>
</comment>
<keyword evidence="4 9" id="KW-0812">Transmembrane</keyword>
<evidence type="ECO:0000256" key="7">
    <source>
        <dbReference type="ARBA" id="ARBA00023010"/>
    </source>
</evidence>
<accession>A0ABN1LMH2</accession>
<comment type="subcellular location">
    <subcellularLocation>
        <location evidence="1 9">Cell membrane</location>
        <topology evidence="1 9">Multi-pass membrane protein</topology>
    </subcellularLocation>
</comment>
<reference evidence="14 15" key="1">
    <citation type="journal article" date="2019" name="Int. J. Syst. Evol. Microbiol.">
        <title>The Global Catalogue of Microorganisms (GCM) 10K type strain sequencing project: providing services to taxonomists for standard genome sequencing and annotation.</title>
        <authorList>
            <consortium name="The Broad Institute Genomics Platform"/>
            <consortium name="The Broad Institute Genome Sequencing Center for Infectious Disease"/>
            <person name="Wu L."/>
            <person name="Ma J."/>
        </authorList>
    </citation>
    <scope>NUCLEOTIDE SEQUENCE [LARGE SCALE GENOMIC DNA]</scope>
    <source>
        <strain evidence="14 15">JCM 15896</strain>
    </source>
</reference>
<dbReference type="InterPro" id="IPR022813">
    <property type="entry name" value="SecD/SecF_arch_bac"/>
</dbReference>
<keyword evidence="2 9" id="KW-0813">Transport</keyword>
<feature type="domain" description="Protein export membrane protein SecD/SecF C-terminal" evidence="10">
    <location>
        <begin position="433"/>
        <end position="600"/>
    </location>
</feature>
<comment type="caution">
    <text evidence="14">The sequence shown here is derived from an EMBL/GenBank/DDBJ whole genome shotgun (WGS) entry which is preliminary data.</text>
</comment>
<dbReference type="Pfam" id="PF07549">
    <property type="entry name" value="Sec_GG"/>
    <property type="match status" value="1"/>
</dbReference>
<dbReference type="InterPro" id="IPR048631">
    <property type="entry name" value="SecD_1st"/>
</dbReference>
<dbReference type="InterPro" id="IPR005791">
    <property type="entry name" value="SecD"/>
</dbReference>
<protein>
    <recommendedName>
        <fullName evidence="9">Protein translocase subunit SecD</fullName>
    </recommendedName>
</protein>
<dbReference type="PANTHER" id="PTHR30081">
    <property type="entry name" value="PROTEIN-EXPORT MEMBRANE PROTEIN SEC"/>
    <property type="match status" value="1"/>
</dbReference>
<dbReference type="Pfam" id="PF21760">
    <property type="entry name" value="SecD_1st"/>
    <property type="match status" value="1"/>
</dbReference>
<keyword evidence="15" id="KW-1185">Reference proteome</keyword>
<gene>
    <name evidence="9 14" type="primary">secD</name>
    <name evidence="14" type="ORF">GCM10009114_25440</name>
</gene>
<keyword evidence="5 9" id="KW-0653">Protein transport</keyword>
<dbReference type="Pfam" id="PF02355">
    <property type="entry name" value="SecD_SecF_C"/>
    <property type="match status" value="1"/>
</dbReference>
<evidence type="ECO:0000313" key="14">
    <source>
        <dbReference type="EMBL" id="GAA0857895.1"/>
    </source>
</evidence>
<dbReference type="InterPro" id="IPR027398">
    <property type="entry name" value="SecD-TM"/>
</dbReference>
<feature type="transmembrane region" description="Helical" evidence="9">
    <location>
        <begin position="476"/>
        <end position="496"/>
    </location>
</feature>
<dbReference type="Gene3D" id="3.30.1360.200">
    <property type="match status" value="1"/>
</dbReference>
<dbReference type="Proteomes" id="UP001500359">
    <property type="component" value="Unassembled WGS sequence"/>
</dbReference>
<feature type="domain" description="SecDF P1 head subdomain" evidence="13">
    <location>
        <begin position="302"/>
        <end position="430"/>
    </location>
</feature>